<feature type="transmembrane region" description="Helical" evidence="6">
    <location>
        <begin position="302"/>
        <end position="329"/>
    </location>
</feature>
<dbReference type="PANTHER" id="PTHR30250:SF26">
    <property type="entry name" value="PSMA PROTEIN"/>
    <property type="match status" value="1"/>
</dbReference>
<keyword evidence="4 6" id="KW-1133">Transmembrane helix</keyword>
<feature type="transmembrane region" description="Helical" evidence="6">
    <location>
        <begin position="134"/>
        <end position="153"/>
    </location>
</feature>
<name>A0A5P5X5W6_VIBPH</name>
<reference evidence="7" key="1">
    <citation type="journal article" date="2019" name="Int. J. Food Microbiol.">
        <title>Developing a novel molecular serotyping system based on capsular polysaccharide synthesis gene clusters of Vibrio parahaemolyticus.</title>
        <authorList>
            <person name="Pang Y."/>
            <person name="Guo X."/>
            <person name="Tian X."/>
            <person name="Liu F."/>
            <person name="Wang L."/>
            <person name="Wu J."/>
            <person name="Zhang S."/>
            <person name="Li S."/>
            <person name="Liu B."/>
        </authorList>
    </citation>
    <scope>NUCLEOTIDE SEQUENCE</scope>
    <source>
        <strain evidence="7">G3503</strain>
    </source>
</reference>
<proteinExistence type="predicted"/>
<evidence type="ECO:0000256" key="3">
    <source>
        <dbReference type="ARBA" id="ARBA00022692"/>
    </source>
</evidence>
<feature type="transmembrane region" description="Helical" evidence="6">
    <location>
        <begin position="107"/>
        <end position="127"/>
    </location>
</feature>
<evidence type="ECO:0000256" key="6">
    <source>
        <dbReference type="SAM" id="Phobius"/>
    </source>
</evidence>
<keyword evidence="2" id="KW-1003">Cell membrane</keyword>
<keyword evidence="5 6" id="KW-0472">Membrane</keyword>
<feature type="transmembrane region" description="Helical" evidence="6">
    <location>
        <begin position="81"/>
        <end position="101"/>
    </location>
</feature>
<keyword evidence="3 6" id="KW-0812">Transmembrane</keyword>
<feature type="transmembrane region" description="Helical" evidence="6">
    <location>
        <begin position="364"/>
        <end position="381"/>
    </location>
</feature>
<comment type="subcellular location">
    <subcellularLocation>
        <location evidence="1">Cell membrane</location>
        <topology evidence="1">Multi-pass membrane protein</topology>
    </subcellularLocation>
</comment>
<dbReference type="RefSeq" id="WP_069545837.1">
    <property type="nucleotide sequence ID" value="NZ_CP046760.1"/>
</dbReference>
<protein>
    <submittedName>
        <fullName evidence="7">Polysaccharide biosynthesis protein</fullName>
    </submittedName>
</protein>
<sequence length="402" mass="46085">MASENLKNTIYSLLSNLVNIAFPLLIIPIIIDSFGLSGYGYFATILSSAVIISLILDLGFTQGIPKHLLDNRITINKAIKLIVLSKIPLILISSIIVLYVANKEDAVFIIFISISLTFSLEPIMYGAEKYRKILSLQLICKSIYCLMVLFIFFFDGEIYSIFISYGSSYLLLNVLYFFSLINEPSYDIDNRENNIEIFKDCLKFHFSKMFVNVYQQSSVFFVSIFNGHDITGVYSLGNQLYKVAQSIIGSIAKVSYTNMLKNRNLETLMVTVKTVFICYFLGFIVVLLFGEYILNYIFDSSSYLYISCLVFYSSLSFVILSSFFGYPYLTPIGKEKYSHMGLVLSSCTYFFLFLISVITNETSIITFSFLILIADFSGAMYRTYYSIKYRNYYEFEKFKKAD</sequence>
<feature type="transmembrane region" description="Helical" evidence="6">
    <location>
        <begin position="37"/>
        <end position="60"/>
    </location>
</feature>
<dbReference type="Pfam" id="PF01943">
    <property type="entry name" value="Polysacc_synt"/>
    <property type="match status" value="1"/>
</dbReference>
<accession>A0A5P5X5W6</accession>
<feature type="transmembrane region" description="Helical" evidence="6">
    <location>
        <begin position="341"/>
        <end position="358"/>
    </location>
</feature>
<organism evidence="7">
    <name type="scientific">Vibrio parahaemolyticus</name>
    <dbReference type="NCBI Taxonomy" id="670"/>
    <lineage>
        <taxon>Bacteria</taxon>
        <taxon>Pseudomonadati</taxon>
        <taxon>Pseudomonadota</taxon>
        <taxon>Gammaproteobacteria</taxon>
        <taxon>Vibrionales</taxon>
        <taxon>Vibrionaceae</taxon>
        <taxon>Vibrio</taxon>
    </lineage>
</organism>
<dbReference type="EMBL" id="MK473655">
    <property type="protein sequence ID" value="QFF90619.1"/>
    <property type="molecule type" value="Genomic_DNA"/>
</dbReference>
<dbReference type="InterPro" id="IPR002797">
    <property type="entry name" value="Polysacc_synth"/>
</dbReference>
<dbReference type="GO" id="GO:0005886">
    <property type="term" value="C:plasma membrane"/>
    <property type="evidence" value="ECO:0007669"/>
    <property type="project" value="UniProtKB-SubCell"/>
</dbReference>
<evidence type="ECO:0000256" key="2">
    <source>
        <dbReference type="ARBA" id="ARBA00022475"/>
    </source>
</evidence>
<evidence type="ECO:0000256" key="5">
    <source>
        <dbReference type="ARBA" id="ARBA00023136"/>
    </source>
</evidence>
<feature type="transmembrane region" description="Helical" evidence="6">
    <location>
        <begin position="12"/>
        <end position="31"/>
    </location>
</feature>
<gene>
    <name evidence="7" type="primary">wzx</name>
</gene>
<feature type="transmembrane region" description="Helical" evidence="6">
    <location>
        <begin position="268"/>
        <end position="290"/>
    </location>
</feature>
<dbReference type="AlphaFoldDB" id="A0A5P5X5W6"/>
<dbReference type="InterPro" id="IPR050833">
    <property type="entry name" value="Poly_Biosynth_Transport"/>
</dbReference>
<evidence type="ECO:0000256" key="4">
    <source>
        <dbReference type="ARBA" id="ARBA00022989"/>
    </source>
</evidence>
<evidence type="ECO:0000256" key="1">
    <source>
        <dbReference type="ARBA" id="ARBA00004651"/>
    </source>
</evidence>
<evidence type="ECO:0000313" key="7">
    <source>
        <dbReference type="EMBL" id="QFF90619.1"/>
    </source>
</evidence>
<feature type="transmembrane region" description="Helical" evidence="6">
    <location>
        <begin position="159"/>
        <end position="181"/>
    </location>
</feature>
<dbReference type="PANTHER" id="PTHR30250">
    <property type="entry name" value="PST FAMILY PREDICTED COLANIC ACID TRANSPORTER"/>
    <property type="match status" value="1"/>
</dbReference>